<dbReference type="Proteomes" id="UP000234331">
    <property type="component" value="Unassembled WGS sequence"/>
</dbReference>
<feature type="compositionally biased region" description="Acidic residues" evidence="1">
    <location>
        <begin position="51"/>
        <end position="62"/>
    </location>
</feature>
<evidence type="ECO:0000313" key="3">
    <source>
        <dbReference type="Proteomes" id="UP000234331"/>
    </source>
</evidence>
<feature type="region of interest" description="Disordered" evidence="1">
    <location>
        <begin position="1"/>
        <end position="68"/>
    </location>
</feature>
<dbReference type="AlphaFoldDB" id="A0A2I2KIV9"/>
<dbReference type="OrthoDB" id="3217921at2"/>
<feature type="compositionally biased region" description="Basic residues" evidence="1">
    <location>
        <begin position="1"/>
        <end position="12"/>
    </location>
</feature>
<accession>A0A2I2KIV9</accession>
<dbReference type="InterPro" id="IPR021426">
    <property type="entry name" value="DUF3073"/>
</dbReference>
<sequence length="68" mass="7613">MGRGRAKAKQTKVARELKYNSPNMDLDRLKADLGAGSTRESNSDDAHADDDYGYDAYADDEDDRRSSR</sequence>
<gene>
    <name evidence="2" type="ORF">FRACA_1030024</name>
</gene>
<keyword evidence="3" id="KW-1185">Reference proteome</keyword>
<reference evidence="2 3" key="1">
    <citation type="submission" date="2017-06" db="EMBL/GenBank/DDBJ databases">
        <authorList>
            <person name="Kim H.J."/>
            <person name="Triplett B.A."/>
        </authorList>
    </citation>
    <scope>NUCLEOTIDE SEQUENCE [LARGE SCALE GENOMIC DNA]</scope>
    <source>
        <strain evidence="2">FRACA_ARgP5</strain>
    </source>
</reference>
<evidence type="ECO:0000256" key="1">
    <source>
        <dbReference type="SAM" id="MobiDB-lite"/>
    </source>
</evidence>
<evidence type="ECO:0008006" key="4">
    <source>
        <dbReference type="Google" id="ProtNLM"/>
    </source>
</evidence>
<dbReference type="EMBL" id="FZMO01000006">
    <property type="protein sequence ID" value="SNQ45590.1"/>
    <property type="molecule type" value="Genomic_DNA"/>
</dbReference>
<evidence type="ECO:0000313" key="2">
    <source>
        <dbReference type="EMBL" id="SNQ45590.1"/>
    </source>
</evidence>
<proteinExistence type="predicted"/>
<dbReference type="RefSeq" id="WP_101829743.1">
    <property type="nucleotide sequence ID" value="NZ_FZMO01000006.1"/>
</dbReference>
<dbReference type="Pfam" id="PF11273">
    <property type="entry name" value="DUF3073"/>
    <property type="match status" value="1"/>
</dbReference>
<organism evidence="2 3">
    <name type="scientific">Frankia canadensis</name>
    <dbReference type="NCBI Taxonomy" id="1836972"/>
    <lineage>
        <taxon>Bacteria</taxon>
        <taxon>Bacillati</taxon>
        <taxon>Actinomycetota</taxon>
        <taxon>Actinomycetes</taxon>
        <taxon>Frankiales</taxon>
        <taxon>Frankiaceae</taxon>
        <taxon>Frankia</taxon>
    </lineage>
</organism>
<name>A0A2I2KIV9_9ACTN</name>
<feature type="compositionally biased region" description="Basic and acidic residues" evidence="1">
    <location>
        <begin position="41"/>
        <end position="50"/>
    </location>
</feature>
<protein>
    <recommendedName>
        <fullName evidence="4">DUF3073 domain-containing protein</fullName>
    </recommendedName>
</protein>